<reference evidence="2" key="1">
    <citation type="submission" date="2022-07" db="EMBL/GenBank/DDBJ databases">
        <title>Phylogenomic reconstructions and comparative analyses of Kickxellomycotina fungi.</title>
        <authorList>
            <person name="Reynolds N.K."/>
            <person name="Stajich J.E."/>
            <person name="Barry K."/>
            <person name="Grigoriev I.V."/>
            <person name="Crous P."/>
            <person name="Smith M.E."/>
        </authorList>
    </citation>
    <scope>NUCLEOTIDE SEQUENCE</scope>
    <source>
        <strain evidence="2">BCRC 34381</strain>
    </source>
</reference>
<evidence type="ECO:0000313" key="2">
    <source>
        <dbReference type="EMBL" id="KAJ1733133.1"/>
    </source>
</evidence>
<feature type="compositionally biased region" description="Low complexity" evidence="1">
    <location>
        <begin position="488"/>
        <end position="509"/>
    </location>
</feature>
<proteinExistence type="predicted"/>
<dbReference type="AlphaFoldDB" id="A0A9W7Y9J7"/>
<feature type="region of interest" description="Disordered" evidence="1">
    <location>
        <begin position="727"/>
        <end position="762"/>
    </location>
</feature>
<accession>A0A9W7Y9J7</accession>
<organism evidence="2 3">
    <name type="scientific">Coemansia biformis</name>
    <dbReference type="NCBI Taxonomy" id="1286918"/>
    <lineage>
        <taxon>Eukaryota</taxon>
        <taxon>Fungi</taxon>
        <taxon>Fungi incertae sedis</taxon>
        <taxon>Zoopagomycota</taxon>
        <taxon>Kickxellomycotina</taxon>
        <taxon>Kickxellomycetes</taxon>
        <taxon>Kickxellales</taxon>
        <taxon>Kickxellaceae</taxon>
        <taxon>Coemansia</taxon>
    </lineage>
</organism>
<dbReference type="Proteomes" id="UP001143981">
    <property type="component" value="Unassembled WGS sequence"/>
</dbReference>
<name>A0A9W7Y9J7_9FUNG</name>
<evidence type="ECO:0000313" key="3">
    <source>
        <dbReference type="Proteomes" id="UP001143981"/>
    </source>
</evidence>
<feature type="region of interest" description="Disordered" evidence="1">
    <location>
        <begin position="365"/>
        <end position="408"/>
    </location>
</feature>
<evidence type="ECO:0008006" key="4">
    <source>
        <dbReference type="Google" id="ProtNLM"/>
    </source>
</evidence>
<protein>
    <recommendedName>
        <fullName evidence="4">RFX-type winged-helix domain-containing protein</fullName>
    </recommendedName>
</protein>
<comment type="caution">
    <text evidence="2">The sequence shown here is derived from an EMBL/GenBank/DDBJ whole genome shotgun (WGS) entry which is preliminary data.</text>
</comment>
<sequence>MQQGGAVAPRQRLASINDVAPRQSAVIPKAPVAKRQRTATPSNISEGQAEKQAFITEEYVGYLAGGPFNRFALALKSNLENEIDWACVRLVSATHQAPEGWNILQHAPFLIEAIVAVLERSRRELVAKRTRRRGSLVKAVKDMVLEDSGHGMVAERAHERAGLLATVLFNIAQVGENAVAMAQDPRVAIEITQWLQTFQVDDSGLCAVKTELLDVLDVLLPLAPPPPLDTQLTRWPVFGSRDSALLDPLALVESCLWAELVRILCTSRERKLVVGAARVMVQSIAWHPQLARSILDLPVPTWALMQQGGDVGQYVGELVNSRLAELALSPDIEVVAACFELLLNTVRLEAMARALDEELDAHALKAQTNGKGGNAGSVRRHRRPRGAGEAPDTPSGGESGSQTPVFGFRPMSRASSLAGAVAFVGETVLSEPSMLPDGLVSLVALVLQQWMSAACPPPQIPPPLALSSAAGTKSAMAAGIRSQAVARSQSAAGASAQTQQQQEQSGQSATNRPPSEPELREACTWVLLNYELHTPQQQQQQLPRQTPPYIALNDLFGRYMIAKQGQTVPRIGRALSLSEMVRVVAAVFPKATMQSVNLPNNRMLLGQQQQQQQSEVLVALNLKQKTQHIVPIPAVAVEGGQPKQQPASSGAAEPLNSNKPRKPNACCWADCEEGFESEEQALAHIAGHVSAADACRWRNCNRIPAGEIADSVQLEKWVARHVLTHGPFFKPTEEPDAADGPSGAGGSESDKQASARGLDDTAAREAKSQLLSTISPMLGGGKQSGLDQQQQQQQQQVLRLVLQGVGVVEQLQKWADRRAGQRGEQDRVRVWRCGDDVLERMAFVAAQVTPVAVYAARLLAVISKANVV</sequence>
<feature type="compositionally biased region" description="Basic and acidic residues" evidence="1">
    <location>
        <begin position="748"/>
        <end position="762"/>
    </location>
</feature>
<gene>
    <name evidence="2" type="ORF">LPJ61_001706</name>
</gene>
<dbReference type="EMBL" id="JANBOI010000164">
    <property type="protein sequence ID" value="KAJ1733133.1"/>
    <property type="molecule type" value="Genomic_DNA"/>
</dbReference>
<keyword evidence="3" id="KW-1185">Reference proteome</keyword>
<feature type="region of interest" description="Disordered" evidence="1">
    <location>
        <begin position="488"/>
        <end position="518"/>
    </location>
</feature>
<dbReference type="OrthoDB" id="338531at2759"/>
<evidence type="ECO:0000256" key="1">
    <source>
        <dbReference type="SAM" id="MobiDB-lite"/>
    </source>
</evidence>
<feature type="region of interest" description="Disordered" evidence="1">
    <location>
        <begin position="639"/>
        <end position="662"/>
    </location>
</feature>